<dbReference type="PANTHER" id="PTHR11012">
    <property type="entry name" value="PROTEIN KINASE-LIKE DOMAIN-CONTAINING"/>
    <property type="match status" value="1"/>
</dbReference>
<dbReference type="InterPro" id="IPR011009">
    <property type="entry name" value="Kinase-like_dom_sf"/>
</dbReference>
<dbReference type="Pfam" id="PF02958">
    <property type="entry name" value="EcKL"/>
    <property type="match status" value="1"/>
</dbReference>
<dbReference type="SUPFAM" id="SSF56112">
    <property type="entry name" value="Protein kinase-like (PK-like)"/>
    <property type="match status" value="1"/>
</dbReference>
<sequence>MNNILMKIEDGEITHVIPVDYQLMYYGSPIVDFIYFIFGATDREFRKNHLEYLKEMYFSEMENYLKYFEIDIESVYPRKEFEKDYFQCLDYGLSFGLFLMPFIFTLEDNVPDFDKDDILDIEVKVDHRYLDRLTGIIEDMIEWGKF</sequence>
<accession>A0ABN8HR05</accession>
<evidence type="ECO:0000313" key="1">
    <source>
        <dbReference type="EMBL" id="CAH2039242.1"/>
    </source>
</evidence>
<protein>
    <submittedName>
        <fullName evidence="1">Uncharacterized protein</fullName>
    </submittedName>
</protein>
<organism evidence="1 2">
    <name type="scientific">Iphiclides podalirius</name>
    <name type="common">scarce swallowtail</name>
    <dbReference type="NCBI Taxonomy" id="110791"/>
    <lineage>
        <taxon>Eukaryota</taxon>
        <taxon>Metazoa</taxon>
        <taxon>Ecdysozoa</taxon>
        <taxon>Arthropoda</taxon>
        <taxon>Hexapoda</taxon>
        <taxon>Insecta</taxon>
        <taxon>Pterygota</taxon>
        <taxon>Neoptera</taxon>
        <taxon>Endopterygota</taxon>
        <taxon>Lepidoptera</taxon>
        <taxon>Glossata</taxon>
        <taxon>Ditrysia</taxon>
        <taxon>Papilionoidea</taxon>
        <taxon>Papilionidae</taxon>
        <taxon>Papilioninae</taxon>
        <taxon>Iphiclides</taxon>
    </lineage>
</organism>
<keyword evidence="2" id="KW-1185">Reference proteome</keyword>
<name>A0ABN8HR05_9NEOP</name>
<dbReference type="InterPro" id="IPR004119">
    <property type="entry name" value="EcKL"/>
</dbReference>
<dbReference type="Proteomes" id="UP000837857">
    <property type="component" value="Chromosome 11"/>
</dbReference>
<evidence type="ECO:0000313" key="2">
    <source>
        <dbReference type="Proteomes" id="UP000837857"/>
    </source>
</evidence>
<feature type="non-terminal residue" evidence="1">
    <location>
        <position position="146"/>
    </location>
</feature>
<proteinExistence type="predicted"/>
<dbReference type="PANTHER" id="PTHR11012:SF54">
    <property type="entry name" value="CHK KINASE-LIKE DOMAIN-CONTAINING PROTEIN"/>
    <property type="match status" value="1"/>
</dbReference>
<dbReference type="EMBL" id="OW152823">
    <property type="protein sequence ID" value="CAH2039242.1"/>
    <property type="molecule type" value="Genomic_DNA"/>
</dbReference>
<reference evidence="1" key="1">
    <citation type="submission" date="2022-03" db="EMBL/GenBank/DDBJ databases">
        <authorList>
            <person name="Martin H S."/>
        </authorList>
    </citation>
    <scope>NUCLEOTIDE SEQUENCE</scope>
</reference>
<gene>
    <name evidence="1" type="ORF">IPOD504_LOCUS1573</name>
</gene>